<accession>A0A858PYC0</accession>
<comment type="similarity">
    <text evidence="9">Belongs to the class-I aminoacyl-tRNA synthetase family. ValS type 2 subfamily.</text>
</comment>
<dbReference type="CDD" id="cd07962">
    <property type="entry name" value="Anticodon_Ia_Val"/>
    <property type="match status" value="1"/>
</dbReference>
<dbReference type="HAMAP" id="MF_02005">
    <property type="entry name" value="Val_tRNA_synth_type2"/>
    <property type="match status" value="1"/>
</dbReference>
<dbReference type="KEGG" id="aplt:ANPL_02515"/>
<feature type="binding site" evidence="9">
    <location>
        <position position="546"/>
    </location>
    <ligand>
        <name>ATP</name>
        <dbReference type="ChEBI" id="CHEBI:30616"/>
    </ligand>
</feature>
<evidence type="ECO:0000256" key="2">
    <source>
        <dbReference type="ARBA" id="ARBA00022490"/>
    </source>
</evidence>
<evidence type="ECO:0000256" key="6">
    <source>
        <dbReference type="ARBA" id="ARBA00022917"/>
    </source>
</evidence>
<dbReference type="Pfam" id="PF08264">
    <property type="entry name" value="Anticodon_1"/>
    <property type="match status" value="1"/>
</dbReference>
<evidence type="ECO:0000256" key="4">
    <source>
        <dbReference type="ARBA" id="ARBA00022741"/>
    </source>
</evidence>
<dbReference type="InterPro" id="IPR022874">
    <property type="entry name" value="Valine-tRNA_ligase_type_2"/>
</dbReference>
<evidence type="ECO:0000313" key="12">
    <source>
        <dbReference type="EMBL" id="QJC27562.1"/>
    </source>
</evidence>
<evidence type="ECO:0000256" key="8">
    <source>
        <dbReference type="ARBA" id="ARBA00047552"/>
    </source>
</evidence>
<evidence type="ECO:0000259" key="11">
    <source>
        <dbReference type="Pfam" id="PF08264"/>
    </source>
</evidence>
<dbReference type="RefSeq" id="WP_169193195.1">
    <property type="nucleotide sequence ID" value="NZ_CP046391.1"/>
</dbReference>
<keyword evidence="7 9" id="KW-0030">Aminoacyl-tRNA synthetase</keyword>
<dbReference type="GO" id="GO:0004832">
    <property type="term" value="F:valine-tRNA ligase activity"/>
    <property type="evidence" value="ECO:0007669"/>
    <property type="project" value="UniProtKB-UniRule"/>
</dbReference>
<feature type="domain" description="Aminoacyl-tRNA synthetase class Ia" evidence="10">
    <location>
        <begin position="22"/>
        <end position="580"/>
    </location>
</feature>
<dbReference type="InterPro" id="IPR002303">
    <property type="entry name" value="Valyl-tRNA_ligase"/>
</dbReference>
<name>A0A858PYC0_9RICK</name>
<dbReference type="PRINTS" id="PR00986">
    <property type="entry name" value="TRNASYNTHVAL"/>
</dbReference>
<dbReference type="FunFam" id="3.40.50.620:FF:000192">
    <property type="entry name" value="Valine--tRNA ligase"/>
    <property type="match status" value="1"/>
</dbReference>
<dbReference type="InterPro" id="IPR002300">
    <property type="entry name" value="aa-tRNA-synth_Ia"/>
</dbReference>
<dbReference type="PANTHER" id="PTHR11946">
    <property type="entry name" value="VALYL-TRNA SYNTHETASES"/>
    <property type="match status" value="1"/>
</dbReference>
<protein>
    <recommendedName>
        <fullName evidence="9">Valine--tRNA ligase</fullName>
        <ecNumber evidence="9">6.1.1.9</ecNumber>
    </recommendedName>
    <alternativeName>
        <fullName evidence="9">Valyl-tRNA synthetase</fullName>
        <shortName evidence="9">ValRS</shortName>
    </alternativeName>
</protein>
<keyword evidence="3 9" id="KW-0436">Ligase</keyword>
<evidence type="ECO:0000256" key="1">
    <source>
        <dbReference type="ARBA" id="ARBA00004496"/>
    </source>
</evidence>
<dbReference type="PANTHER" id="PTHR11946:SF93">
    <property type="entry name" value="VALINE--TRNA LIGASE, CHLOROPLASTIC_MITOCHONDRIAL 2"/>
    <property type="match status" value="1"/>
</dbReference>
<dbReference type="InterPro" id="IPR001412">
    <property type="entry name" value="aa-tRNA-synth_I_CS"/>
</dbReference>
<feature type="domain" description="Methionyl/Valyl/Leucyl/Isoleucyl-tRNA synthetase anticodon-binding" evidence="11">
    <location>
        <begin position="621"/>
        <end position="765"/>
    </location>
</feature>
<proteinExistence type="inferred from homology"/>
<dbReference type="InterPro" id="IPR013155">
    <property type="entry name" value="M/V/L/I-tRNA-synth_anticd-bd"/>
</dbReference>
<dbReference type="SUPFAM" id="SSF52374">
    <property type="entry name" value="Nucleotidylyl transferase"/>
    <property type="match status" value="1"/>
</dbReference>
<keyword evidence="5 9" id="KW-0067">ATP-binding</keyword>
<dbReference type="Pfam" id="PF00133">
    <property type="entry name" value="tRNA-synt_1"/>
    <property type="match status" value="1"/>
</dbReference>
<dbReference type="EC" id="6.1.1.9" evidence="9"/>
<keyword evidence="4 9" id="KW-0547">Nucleotide-binding</keyword>
<dbReference type="SUPFAM" id="SSF50677">
    <property type="entry name" value="ValRS/IleRS/LeuRS editing domain"/>
    <property type="match status" value="1"/>
</dbReference>
<feature type="short sequence motif" description="'KMSKS' region" evidence="9">
    <location>
        <begin position="543"/>
        <end position="547"/>
    </location>
</feature>
<dbReference type="InterPro" id="IPR033705">
    <property type="entry name" value="Anticodon_Ia_Val"/>
</dbReference>
<feature type="short sequence motif" description="'HIGH' region" evidence="9">
    <location>
        <begin position="45"/>
        <end position="55"/>
    </location>
</feature>
<dbReference type="GO" id="GO:0005829">
    <property type="term" value="C:cytosol"/>
    <property type="evidence" value="ECO:0007669"/>
    <property type="project" value="TreeGrafter"/>
</dbReference>
<dbReference type="InterPro" id="IPR009008">
    <property type="entry name" value="Val/Leu/Ile-tRNA-synth_edit"/>
</dbReference>
<dbReference type="GO" id="GO:0005524">
    <property type="term" value="F:ATP binding"/>
    <property type="evidence" value="ECO:0007669"/>
    <property type="project" value="UniProtKB-UniRule"/>
</dbReference>
<comment type="domain">
    <text evidence="9">ValRS has two distinct active sites: one for aminoacylation and one for editing. The misactivated threonine is translocated from the active site to the editing site.</text>
</comment>
<evidence type="ECO:0000256" key="9">
    <source>
        <dbReference type="HAMAP-Rule" id="MF_02005"/>
    </source>
</evidence>
<organism evidence="12 13">
    <name type="scientific">Anaplasma platys</name>
    <dbReference type="NCBI Taxonomy" id="949"/>
    <lineage>
        <taxon>Bacteria</taxon>
        <taxon>Pseudomonadati</taxon>
        <taxon>Pseudomonadota</taxon>
        <taxon>Alphaproteobacteria</taxon>
        <taxon>Rickettsiales</taxon>
        <taxon>Anaplasmataceae</taxon>
        <taxon>Anaplasma</taxon>
    </lineage>
</organism>
<keyword evidence="13" id="KW-1185">Reference proteome</keyword>
<dbReference type="Gene3D" id="3.40.50.620">
    <property type="entry name" value="HUPs"/>
    <property type="match status" value="2"/>
</dbReference>
<dbReference type="Gene3D" id="1.10.730.10">
    <property type="entry name" value="Isoleucyl-tRNA Synthetase, Domain 1"/>
    <property type="match status" value="1"/>
</dbReference>
<reference evidence="12 13" key="1">
    <citation type="journal article" date="2020" name="Pathogens">
        <title>First Whole Genome Sequence of Anaplasma platys, an Obligate Intracellular Rickettsial Pathogen of Dogs.</title>
        <authorList>
            <person name="Llanes A."/>
            <person name="Rajeev S."/>
        </authorList>
    </citation>
    <scope>NUCLEOTIDE SEQUENCE [LARGE SCALE GENOMIC DNA]</scope>
    <source>
        <strain evidence="12 13">S3</strain>
    </source>
</reference>
<evidence type="ECO:0000256" key="5">
    <source>
        <dbReference type="ARBA" id="ARBA00022840"/>
    </source>
</evidence>
<comment type="catalytic activity">
    <reaction evidence="8 9">
        <text>tRNA(Val) + L-valine + ATP = L-valyl-tRNA(Val) + AMP + diphosphate</text>
        <dbReference type="Rhea" id="RHEA:10704"/>
        <dbReference type="Rhea" id="RHEA-COMP:9672"/>
        <dbReference type="Rhea" id="RHEA-COMP:9708"/>
        <dbReference type="ChEBI" id="CHEBI:30616"/>
        <dbReference type="ChEBI" id="CHEBI:33019"/>
        <dbReference type="ChEBI" id="CHEBI:57762"/>
        <dbReference type="ChEBI" id="CHEBI:78442"/>
        <dbReference type="ChEBI" id="CHEBI:78537"/>
        <dbReference type="ChEBI" id="CHEBI:456215"/>
        <dbReference type="EC" id="6.1.1.9"/>
    </reaction>
</comment>
<dbReference type="GO" id="GO:0002161">
    <property type="term" value="F:aminoacyl-tRNA deacylase activity"/>
    <property type="evidence" value="ECO:0007669"/>
    <property type="project" value="InterPro"/>
</dbReference>
<dbReference type="NCBIfam" id="NF009687">
    <property type="entry name" value="PRK13208.1"/>
    <property type="match status" value="1"/>
</dbReference>
<dbReference type="InterPro" id="IPR014729">
    <property type="entry name" value="Rossmann-like_a/b/a_fold"/>
</dbReference>
<evidence type="ECO:0000256" key="7">
    <source>
        <dbReference type="ARBA" id="ARBA00023146"/>
    </source>
</evidence>
<keyword evidence="2 9" id="KW-0963">Cytoplasm</keyword>
<dbReference type="Proteomes" id="UP000500930">
    <property type="component" value="Chromosome"/>
</dbReference>
<sequence length="816" mass="92239">MRASMDEKYSHKSIEERCRTFWDGAATYRWRGDGLRSFVIDTPPPTVSGSLHMGHIFSYCHTDFIARYQRMSGADVLYPMGFDDNGLPTERLVEKVTGIRAAQVSRAEFVATCSRVSAEFREKFRELFRAVGISCDWALEYNTVGSTIQKISQQSFLDLYNKGGIYRKQQPILWDTVDQTALAHAEIEDRTLPSNMNTICFHTESGLPIHIATTRPELIPACVAVFYNPEDERYMHLNSQVAIVPIGGHKVRILPDDKVKVDKGTGLVMCCTFGDETDVHWWRVHKLDTRIIIDKTGRLSGLDKFDVAGAKIKSTQFEGLKIKDAREAVCAALYSKGLLVAREPIVHVVRCAERSGVAVEILPSDQWFVKVVEHRNALMQQVQKIQWHPPHMKKRIEMWIENLNWDWCISRQRYFGVCFPVWYSKRPGEEGKALFADVKALPVDPSQDLPEGYSREEVMADTDVMDTWATSSLSPRFVLDARSQMTDEGLWSSCPAADLRAQSHEIIRSWAFYTILKSHLHDDDIPWKNIMISGWCLAEDKSKMSKSKNNAMDPAKILDTYGADSVRYWAARARTGADTVFSEEVLKIGKRLVVKIWNASKFVSSFLNGDTPSAVQLMPTDLWILTKLSKVVDDSTKNLNDFEYCLALSCVEEFFWKDFCDNYLELVKFRAYNNGDAAGHASAILTLETVLRTLLLLFSPYVPFVTEDIFKTLYGTSVHSSAWPTSDTIPTDMTMETHGDIMVSLIEEVRKTKTAAQVSVKYPVESVTIAGLTEEFPVHMLEDFKHVCSIENLLLSEAISPATAPTVEIKLAAKAT</sequence>
<comment type="function">
    <text evidence="9">Catalyzes the attachment of valine to tRNA(Val). As ValRS can inadvertently accommodate and process structurally similar amino acids such as threonine, to avoid such errors, it has a 'posttransfer' editing activity that hydrolyzes mischarged Thr-tRNA(Val) in a tRNA-dependent manner.</text>
</comment>
<comment type="subcellular location">
    <subcellularLocation>
        <location evidence="1 9">Cytoplasm</location>
    </subcellularLocation>
</comment>
<keyword evidence="6 9" id="KW-0648">Protein biosynthesis</keyword>
<dbReference type="EMBL" id="CP046391">
    <property type="protein sequence ID" value="QJC27562.1"/>
    <property type="molecule type" value="Genomic_DNA"/>
</dbReference>
<dbReference type="InterPro" id="IPR009080">
    <property type="entry name" value="tRNAsynth_Ia_anticodon-bd"/>
</dbReference>
<dbReference type="NCBIfam" id="TIGR00422">
    <property type="entry name" value="valS"/>
    <property type="match status" value="1"/>
</dbReference>
<gene>
    <name evidence="9 12" type="primary">valS</name>
    <name evidence="12" type="ORF">ANPL_02515</name>
</gene>
<dbReference type="AlphaFoldDB" id="A0A858PYC0"/>
<evidence type="ECO:0000259" key="10">
    <source>
        <dbReference type="Pfam" id="PF00133"/>
    </source>
</evidence>
<dbReference type="GO" id="GO:0006438">
    <property type="term" value="P:valyl-tRNA aminoacylation"/>
    <property type="evidence" value="ECO:0007669"/>
    <property type="project" value="UniProtKB-UniRule"/>
</dbReference>
<comment type="subunit">
    <text evidence="9">Monomer.</text>
</comment>
<dbReference type="SUPFAM" id="SSF47323">
    <property type="entry name" value="Anticodon-binding domain of a subclass of class I aminoacyl-tRNA synthetases"/>
    <property type="match status" value="1"/>
</dbReference>
<evidence type="ECO:0000256" key="3">
    <source>
        <dbReference type="ARBA" id="ARBA00022598"/>
    </source>
</evidence>
<evidence type="ECO:0000313" key="13">
    <source>
        <dbReference type="Proteomes" id="UP000500930"/>
    </source>
</evidence>
<dbReference type="PROSITE" id="PS00178">
    <property type="entry name" value="AA_TRNA_LIGASE_I"/>
    <property type="match status" value="1"/>
</dbReference>